<dbReference type="Gene3D" id="3.40.30.10">
    <property type="entry name" value="Glutaredoxin"/>
    <property type="match status" value="1"/>
</dbReference>
<dbReference type="Proteomes" id="UP001221302">
    <property type="component" value="Unassembled WGS sequence"/>
</dbReference>
<accession>A0AAE3NY28</accession>
<reference evidence="1" key="1">
    <citation type="submission" date="2023-03" db="EMBL/GenBank/DDBJ databases">
        <title>Stygiobacter electus gen. nov., sp. nov., facultatively anaerobic thermotolerant bacterium of the class Ignavibacteria from a well of Yessentuki mineral water deposit.</title>
        <authorList>
            <person name="Podosokorskaya O.A."/>
            <person name="Elcheninov A.G."/>
            <person name="Petrova N.F."/>
            <person name="Zavarzina D.G."/>
            <person name="Kublanov I.V."/>
            <person name="Merkel A.Y."/>
        </authorList>
    </citation>
    <scope>NUCLEOTIDE SEQUENCE</scope>
    <source>
        <strain evidence="1">09-Me</strain>
    </source>
</reference>
<dbReference type="Pfam" id="PF14595">
    <property type="entry name" value="Thioredoxin_9"/>
    <property type="match status" value="1"/>
</dbReference>
<protein>
    <submittedName>
        <fullName evidence="1">Thioredoxin family protein</fullName>
    </submittedName>
</protein>
<comment type="caution">
    <text evidence="1">The sequence shown here is derived from an EMBL/GenBank/DDBJ whole genome shotgun (WGS) entry which is preliminary data.</text>
</comment>
<sequence>MSNYELIKSKLAQSNSYSEYFDQFKKKAESNDFSILSETDKEHFTYIKLNLQRSSRIHKTYKPSDEIKNFISKIIDNQLWILITEEWCGDSAQIVPYIYEISKLNSLIDLKIFKRDSNLDLMELYLTNGTRSIPKLIVFDKTGNELFTWGPRPKEAQELINKLKLEGKTKDEFIEQLHIWYAKDRGKSLEKEMIDRLSNVIY</sequence>
<evidence type="ECO:0000313" key="1">
    <source>
        <dbReference type="EMBL" id="MDF1610699.1"/>
    </source>
</evidence>
<gene>
    <name evidence="1" type="ORF">P0M35_00930</name>
</gene>
<evidence type="ECO:0000313" key="2">
    <source>
        <dbReference type="Proteomes" id="UP001221302"/>
    </source>
</evidence>
<dbReference type="SUPFAM" id="SSF52833">
    <property type="entry name" value="Thioredoxin-like"/>
    <property type="match status" value="1"/>
</dbReference>
<keyword evidence="2" id="KW-1185">Reference proteome</keyword>
<organism evidence="1 2">
    <name type="scientific">Stygiobacter electus</name>
    <dbReference type="NCBI Taxonomy" id="3032292"/>
    <lineage>
        <taxon>Bacteria</taxon>
        <taxon>Pseudomonadati</taxon>
        <taxon>Ignavibacteriota</taxon>
        <taxon>Ignavibacteria</taxon>
        <taxon>Ignavibacteriales</taxon>
        <taxon>Melioribacteraceae</taxon>
        <taxon>Stygiobacter</taxon>
    </lineage>
</organism>
<name>A0AAE3NY28_9BACT</name>
<dbReference type="RefSeq" id="WP_321534464.1">
    <property type="nucleotide sequence ID" value="NZ_JARGDL010000001.1"/>
</dbReference>
<dbReference type="AlphaFoldDB" id="A0AAE3NY28"/>
<dbReference type="InterPro" id="IPR036249">
    <property type="entry name" value="Thioredoxin-like_sf"/>
</dbReference>
<proteinExistence type="predicted"/>
<dbReference type="EMBL" id="JARGDL010000001">
    <property type="protein sequence ID" value="MDF1610699.1"/>
    <property type="molecule type" value="Genomic_DNA"/>
</dbReference>